<keyword evidence="2" id="KW-1185">Reference proteome</keyword>
<organism evidence="1 2">
    <name type="scientific">Pedobacter caeni</name>
    <dbReference type="NCBI Taxonomy" id="288992"/>
    <lineage>
        <taxon>Bacteria</taxon>
        <taxon>Pseudomonadati</taxon>
        <taxon>Bacteroidota</taxon>
        <taxon>Sphingobacteriia</taxon>
        <taxon>Sphingobacteriales</taxon>
        <taxon>Sphingobacteriaceae</taxon>
        <taxon>Pedobacter</taxon>
    </lineage>
</organism>
<proteinExistence type="predicted"/>
<dbReference type="AlphaFoldDB" id="A0A1M5EV47"/>
<evidence type="ECO:0000313" key="1">
    <source>
        <dbReference type="EMBL" id="SHF83113.1"/>
    </source>
</evidence>
<accession>A0A1M5EV47</accession>
<protein>
    <submittedName>
        <fullName evidence="1">Uncharacterized protein</fullName>
    </submittedName>
</protein>
<dbReference type="OrthoDB" id="9891354at2"/>
<dbReference type="Proteomes" id="UP000184287">
    <property type="component" value="Unassembled WGS sequence"/>
</dbReference>
<reference evidence="2" key="1">
    <citation type="submission" date="2016-11" db="EMBL/GenBank/DDBJ databases">
        <authorList>
            <person name="Varghese N."/>
            <person name="Submissions S."/>
        </authorList>
    </citation>
    <scope>NUCLEOTIDE SEQUENCE [LARGE SCALE GENOMIC DNA]</scope>
    <source>
        <strain evidence="2">DSM 16990</strain>
    </source>
</reference>
<name>A0A1M5EV47_9SPHI</name>
<dbReference type="EMBL" id="FQUQ01000003">
    <property type="protein sequence ID" value="SHF83113.1"/>
    <property type="molecule type" value="Genomic_DNA"/>
</dbReference>
<evidence type="ECO:0000313" key="2">
    <source>
        <dbReference type="Proteomes" id="UP000184287"/>
    </source>
</evidence>
<dbReference type="RefSeq" id="WP_073232532.1">
    <property type="nucleotide sequence ID" value="NZ_FQUQ01000003.1"/>
</dbReference>
<gene>
    <name evidence="1" type="ORF">SAMN04488522_103814</name>
</gene>
<sequence>MALNKGVKEKYPDFDLFYLENLDLYHALQGEGKEYMVNTEGDVIYELPDRSSSDYYWTNFSRRSWDKTDLELNRKINYWVQIKYSERHLPVTSMIYGYKNGKTVQLLEQELILNAAPLSAEKLLLQIAIDKKAPFSLSQICIYDTEKNECKEILSTNYQEEPFSVHKVFGLKYLFSVFIEKVADKTLDYDHELFWLFNSDGERLVSFDTTIGPNGERTWFEPGKRGLGITYKILDQPVSFSSSFYHSHYGVCNVLIDREGHCYGEFYHIGGQKPATIGKSSTRYPKYLDKKLLCLALPDSGRGYPDLVIIDERHQQIRTGYEYPWMIAFSSNSIIKDKKIFGKTCLTVINNEGYVVLIDLDGNEVANTELIKFKSLTVNYAKLFTLQVTGK</sequence>